<dbReference type="PANTHER" id="PTHR47965:SF12">
    <property type="entry name" value="ASPARTIC PROTEINASE 3-RELATED"/>
    <property type="match status" value="1"/>
</dbReference>
<gene>
    <name evidence="11" type="ORF">CTAYLR_005204</name>
</gene>
<accession>A0AAD7XKD6</accession>
<dbReference type="GO" id="GO:0004190">
    <property type="term" value="F:aspartic-type endopeptidase activity"/>
    <property type="evidence" value="ECO:0007669"/>
    <property type="project" value="UniProtKB-KW"/>
</dbReference>
<keyword evidence="2 8" id="KW-0645">Protease</keyword>
<evidence type="ECO:0000256" key="9">
    <source>
        <dbReference type="SAM" id="Phobius"/>
    </source>
</evidence>
<dbReference type="PRINTS" id="PR00792">
    <property type="entry name" value="PEPSIN"/>
</dbReference>
<keyword evidence="6" id="KW-0865">Zymogen</keyword>
<evidence type="ECO:0000256" key="2">
    <source>
        <dbReference type="ARBA" id="ARBA00022670"/>
    </source>
</evidence>
<keyword evidence="9" id="KW-1133">Transmembrane helix</keyword>
<dbReference type="Gene3D" id="2.40.70.10">
    <property type="entry name" value="Acid Proteases"/>
    <property type="match status" value="2"/>
</dbReference>
<dbReference type="GO" id="GO:0006508">
    <property type="term" value="P:proteolysis"/>
    <property type="evidence" value="ECO:0007669"/>
    <property type="project" value="UniProtKB-KW"/>
</dbReference>
<keyword evidence="5 8" id="KW-0378">Hydrolase</keyword>
<reference evidence="11" key="1">
    <citation type="submission" date="2023-01" db="EMBL/GenBank/DDBJ databases">
        <title>Metagenome sequencing of chrysophaentin producing Chrysophaeum taylorii.</title>
        <authorList>
            <person name="Davison J."/>
            <person name="Bewley C."/>
        </authorList>
    </citation>
    <scope>NUCLEOTIDE SEQUENCE</scope>
    <source>
        <strain evidence="11">NIES-1699</strain>
    </source>
</reference>
<protein>
    <recommendedName>
        <fullName evidence="10">Peptidase A1 domain-containing protein</fullName>
    </recommendedName>
</protein>
<dbReference type="InterPro" id="IPR034164">
    <property type="entry name" value="Pepsin-like_dom"/>
</dbReference>
<dbReference type="Proteomes" id="UP001230188">
    <property type="component" value="Unassembled WGS sequence"/>
</dbReference>
<feature type="disulfide bond" evidence="7">
    <location>
        <begin position="345"/>
        <end position="378"/>
    </location>
</feature>
<name>A0AAD7XKD6_9STRA</name>
<dbReference type="PANTHER" id="PTHR47965">
    <property type="entry name" value="ASPARTYL PROTEASE-RELATED"/>
    <property type="match status" value="1"/>
</dbReference>
<dbReference type="SUPFAM" id="SSF50630">
    <property type="entry name" value="Acid proteases"/>
    <property type="match status" value="1"/>
</dbReference>
<comment type="similarity">
    <text evidence="1 8">Belongs to the peptidase A1 family.</text>
</comment>
<feature type="domain" description="Peptidase A1" evidence="10">
    <location>
        <begin position="84"/>
        <end position="413"/>
    </location>
</feature>
<keyword evidence="9" id="KW-0812">Transmembrane</keyword>
<dbReference type="PROSITE" id="PS00141">
    <property type="entry name" value="ASP_PROTEASE"/>
    <property type="match status" value="1"/>
</dbReference>
<dbReference type="InterPro" id="IPR001969">
    <property type="entry name" value="Aspartic_peptidase_AS"/>
</dbReference>
<keyword evidence="9" id="KW-0472">Membrane</keyword>
<evidence type="ECO:0000256" key="8">
    <source>
        <dbReference type="RuleBase" id="RU000454"/>
    </source>
</evidence>
<organism evidence="11 12">
    <name type="scientific">Chrysophaeum taylorii</name>
    <dbReference type="NCBI Taxonomy" id="2483200"/>
    <lineage>
        <taxon>Eukaryota</taxon>
        <taxon>Sar</taxon>
        <taxon>Stramenopiles</taxon>
        <taxon>Ochrophyta</taxon>
        <taxon>Pelagophyceae</taxon>
        <taxon>Pelagomonadales</taxon>
        <taxon>Pelagomonadaceae</taxon>
        <taxon>Chrysophaeum</taxon>
    </lineage>
</organism>
<dbReference type="Pfam" id="PF00026">
    <property type="entry name" value="Asp"/>
    <property type="match status" value="1"/>
</dbReference>
<dbReference type="InterPro" id="IPR033121">
    <property type="entry name" value="PEPTIDASE_A1"/>
</dbReference>
<evidence type="ECO:0000256" key="4">
    <source>
        <dbReference type="ARBA" id="ARBA00022750"/>
    </source>
</evidence>
<feature type="transmembrane region" description="Helical" evidence="9">
    <location>
        <begin position="457"/>
        <end position="478"/>
    </location>
</feature>
<dbReference type="CDD" id="cd05471">
    <property type="entry name" value="pepsin_like"/>
    <property type="match status" value="1"/>
</dbReference>
<keyword evidence="12" id="KW-1185">Reference proteome</keyword>
<evidence type="ECO:0000256" key="3">
    <source>
        <dbReference type="ARBA" id="ARBA00022729"/>
    </source>
</evidence>
<dbReference type="AlphaFoldDB" id="A0AAD7XKD6"/>
<keyword evidence="4 8" id="KW-0064">Aspartyl protease</keyword>
<comment type="caution">
    <text evidence="11">The sequence shown here is derived from an EMBL/GenBank/DDBJ whole genome shotgun (WGS) entry which is preliminary data.</text>
</comment>
<dbReference type="PROSITE" id="PS51767">
    <property type="entry name" value="PEPTIDASE_A1"/>
    <property type="match status" value="1"/>
</dbReference>
<evidence type="ECO:0000256" key="1">
    <source>
        <dbReference type="ARBA" id="ARBA00007447"/>
    </source>
</evidence>
<evidence type="ECO:0000313" key="11">
    <source>
        <dbReference type="EMBL" id="KAJ8601561.1"/>
    </source>
</evidence>
<evidence type="ECO:0000259" key="10">
    <source>
        <dbReference type="PROSITE" id="PS51767"/>
    </source>
</evidence>
<sequence>MLVFIPLAAAGAQVVSLRSRPRGLRSEVEGRVSRYNEHASQRTGRLFEVKRRPEATTTTGEVISAADHEILSYWDYPMTLDYVVELAVANGTKFGEYPVIVDTGSSNLALALESCSCGVGSTDLDIPTLDKCIDVVYGSGAWSGRETVATKVGFLEGVGKPLLADTSFSGITSQKDFFSGGGYHGILGLGYPGLAEGYSNCDDDAKSRRRRLEEDDSSAAATPLVDVMYEAGLIASNVFSLTFCSSTAMLSIGGLDTNVSDITFVDAEKTYGEFYGYYLVSLASVSVDGVDLGVPAVALNMIGGVLVDSGTTLIYLPEIATMRIEGLVAASNPSLSWPFFNMQTCVSSLDSFPDVTLYLNGYALTLAPTEYTLLYGGCYYWGISASDVGIIGNIALQDKIVVFDRDDNKIGFGSANCEEGGGGGGGAATTKDLRLADYHSSEEEEEALLQQQHRAAVAPPFAAAVALAVGAFVVGAAVSKVQTRLRSKFRYEPIRNLEVA</sequence>
<keyword evidence="3" id="KW-0732">Signal</keyword>
<dbReference type="InterPro" id="IPR021109">
    <property type="entry name" value="Peptidase_aspartic_dom_sf"/>
</dbReference>
<evidence type="ECO:0000256" key="7">
    <source>
        <dbReference type="PIRSR" id="PIRSR601461-2"/>
    </source>
</evidence>
<evidence type="ECO:0000256" key="6">
    <source>
        <dbReference type="ARBA" id="ARBA00023145"/>
    </source>
</evidence>
<evidence type="ECO:0000313" key="12">
    <source>
        <dbReference type="Proteomes" id="UP001230188"/>
    </source>
</evidence>
<evidence type="ECO:0000256" key="5">
    <source>
        <dbReference type="ARBA" id="ARBA00022801"/>
    </source>
</evidence>
<dbReference type="InterPro" id="IPR001461">
    <property type="entry name" value="Aspartic_peptidase_A1"/>
</dbReference>
<dbReference type="EMBL" id="JAQMWT010000421">
    <property type="protein sequence ID" value="KAJ8601561.1"/>
    <property type="molecule type" value="Genomic_DNA"/>
</dbReference>
<keyword evidence="7" id="KW-1015">Disulfide bond</keyword>
<proteinExistence type="inferred from homology"/>